<dbReference type="Pfam" id="PF02854">
    <property type="entry name" value="MIF4G"/>
    <property type="match status" value="2"/>
</dbReference>
<evidence type="ECO:0000256" key="3">
    <source>
        <dbReference type="SAM" id="MobiDB-lite"/>
    </source>
</evidence>
<dbReference type="GO" id="GO:0005737">
    <property type="term" value="C:cytoplasm"/>
    <property type="evidence" value="ECO:0007669"/>
    <property type="project" value="UniProtKB-SubCell"/>
</dbReference>
<feature type="domain" description="MIF4G" evidence="4">
    <location>
        <begin position="389"/>
        <end position="576"/>
    </location>
</feature>
<comment type="caution">
    <text evidence="5">The sequence shown here is derived from an EMBL/GenBank/DDBJ whole genome shotgun (WGS) entry which is preliminary data.</text>
</comment>
<dbReference type="Proteomes" id="UP000240830">
    <property type="component" value="Unassembled WGS sequence"/>
</dbReference>
<feature type="compositionally biased region" description="Basic and acidic residues" evidence="3">
    <location>
        <begin position="368"/>
        <end position="380"/>
    </location>
</feature>
<dbReference type="GO" id="GO:0000184">
    <property type="term" value="P:nuclear-transcribed mRNA catabolic process, nonsense-mediated decay"/>
    <property type="evidence" value="ECO:0007669"/>
    <property type="project" value="InterPro"/>
</dbReference>
<dbReference type="PANTHER" id="PTHR12839">
    <property type="entry name" value="NONSENSE-MEDIATED MRNA DECAY PROTEIN 2 UP-FRAMESHIFT SUPPRESSOR 2"/>
    <property type="match status" value="1"/>
</dbReference>
<evidence type="ECO:0000256" key="1">
    <source>
        <dbReference type="ARBA" id="ARBA00004496"/>
    </source>
</evidence>
<organism evidence="5 6">
    <name type="scientific">Paramicrosporidium saccamoebae</name>
    <dbReference type="NCBI Taxonomy" id="1246581"/>
    <lineage>
        <taxon>Eukaryota</taxon>
        <taxon>Fungi</taxon>
        <taxon>Fungi incertae sedis</taxon>
        <taxon>Cryptomycota</taxon>
        <taxon>Cryptomycota incertae sedis</taxon>
        <taxon>Paramicrosporidium</taxon>
    </lineage>
</organism>
<protein>
    <submittedName>
        <fullName evidence="5">MIF4G-like, type 3 domain-containing protein</fullName>
    </submittedName>
</protein>
<feature type="domain" description="MIF4G" evidence="4">
    <location>
        <begin position="591"/>
        <end position="798"/>
    </location>
</feature>
<keyword evidence="2" id="KW-0963">Cytoplasm</keyword>
<dbReference type="InterPro" id="IPR007193">
    <property type="entry name" value="Upf2/Nmd2_C"/>
</dbReference>
<name>A0A2H9TGM4_9FUNG</name>
<evidence type="ECO:0000313" key="5">
    <source>
        <dbReference type="EMBL" id="PJF16923.1"/>
    </source>
</evidence>
<dbReference type="STRING" id="1246581.A0A2H9TGM4"/>
<feature type="region of interest" description="Disordered" evidence="3">
    <location>
        <begin position="349"/>
        <end position="380"/>
    </location>
</feature>
<dbReference type="InterPro" id="IPR039762">
    <property type="entry name" value="Nmd2/UPF2"/>
</dbReference>
<evidence type="ECO:0000256" key="2">
    <source>
        <dbReference type="ARBA" id="ARBA00022490"/>
    </source>
</evidence>
<reference evidence="5 6" key="1">
    <citation type="submission" date="2016-10" db="EMBL/GenBank/DDBJ databases">
        <title>The genome of Paramicrosporidium saccamoebae is the missing link in understanding Cryptomycota and Microsporidia evolution.</title>
        <authorList>
            <person name="Quandt C.A."/>
            <person name="Beaudet D."/>
            <person name="Corsaro D."/>
            <person name="Michel R."/>
            <person name="Corradi N."/>
            <person name="James T."/>
        </authorList>
    </citation>
    <scope>NUCLEOTIDE SEQUENCE [LARGE SCALE GENOMIC DNA]</scope>
    <source>
        <strain evidence="5 6">KSL3</strain>
    </source>
</reference>
<evidence type="ECO:0000259" key="4">
    <source>
        <dbReference type="SMART" id="SM00543"/>
    </source>
</evidence>
<dbReference type="GO" id="GO:0035145">
    <property type="term" value="C:exon-exon junction complex"/>
    <property type="evidence" value="ECO:0007669"/>
    <property type="project" value="TreeGrafter"/>
</dbReference>
<dbReference type="PANTHER" id="PTHR12839:SF7">
    <property type="entry name" value="REGULATOR OF NONSENSE TRANSCRIPTS 2"/>
    <property type="match status" value="1"/>
</dbReference>
<keyword evidence="6" id="KW-1185">Reference proteome</keyword>
<dbReference type="SUPFAM" id="SSF48371">
    <property type="entry name" value="ARM repeat"/>
    <property type="match status" value="2"/>
</dbReference>
<feature type="region of interest" description="Disordered" evidence="3">
    <location>
        <begin position="942"/>
        <end position="982"/>
    </location>
</feature>
<accession>A0A2H9TGM4</accession>
<dbReference type="AlphaFoldDB" id="A0A2H9TGM4"/>
<dbReference type="InterPro" id="IPR016024">
    <property type="entry name" value="ARM-type_fold"/>
</dbReference>
<dbReference type="OrthoDB" id="27832at2759"/>
<dbReference type="GO" id="GO:0003723">
    <property type="term" value="F:RNA binding"/>
    <property type="evidence" value="ECO:0007669"/>
    <property type="project" value="InterPro"/>
</dbReference>
<dbReference type="Pfam" id="PF04050">
    <property type="entry name" value="Upf2"/>
    <property type="match status" value="1"/>
</dbReference>
<gene>
    <name evidence="5" type="ORF">PSACC_03258</name>
</gene>
<proteinExistence type="predicted"/>
<dbReference type="EMBL" id="MTSL01000201">
    <property type="protein sequence ID" value="PJF16923.1"/>
    <property type="molecule type" value="Genomic_DNA"/>
</dbReference>
<dbReference type="Gene3D" id="1.25.40.180">
    <property type="match status" value="3"/>
</dbReference>
<dbReference type="SMART" id="SM00543">
    <property type="entry name" value="MIF4G"/>
    <property type="match status" value="2"/>
</dbReference>
<dbReference type="InterPro" id="IPR003890">
    <property type="entry name" value="MIF4G-like_typ-3"/>
</dbReference>
<evidence type="ECO:0000313" key="6">
    <source>
        <dbReference type="Proteomes" id="UP000240830"/>
    </source>
</evidence>
<comment type="subcellular location">
    <subcellularLocation>
        <location evidence="1">Cytoplasm</location>
    </subcellularLocation>
</comment>
<sequence length="982" mass="111648">MQMSSQSTPTGPRFSHGRRLFLREANADARKNEGDLVNLDSSLKKNTAYIKRLKNITAEHLESIAAEFTLLKLSKYIAEVTAALFDNKLKNSSDIFAFVERYSEFYAFFVEGLRKELGVPEPTSTEERVVWLTRQRQLLRLVAELHLVGILEDPGAVLKFIQRLLPEDDDKGPLHVPLATSFVKGVGAYFVATYSVHDEQLVSAEWRSRFNNVLTNFFKAMSRLLVRTCSRLGALESKGRKHYETRGDLSQVQARQLQETTEAFGKLCTNLQTLAETLNLSLPDLAEVEVAQFVEGKIVFADLSIKSGDKPSAIYDSEEERSFYEDIIDLRERVPEVLLPNLSTESLGTPDASLEDLSGVSNVDPDSVAEKPSNDALSPEDHKSATIIAAFFEKLRSMQSRSLVDQAAIDFCFINSKSMRNRLAETLIDLPHKRLDLLPFIGRLLATLKPYFPTISSAVYDSLVGQFVFLFHRPEPIIGTRSRVCRFIGELTKFRVMPQTRTYGMLKKTILEDLTGYNIEMTTFLLESCGRYLYHQPESHKRLVNLFEVIQKKKNQGMEHYQMVMLSNAIYISNPPEHVAIAKSEKPARLRYLFHLLRVDLEPANSEHVFCQIKKFPWTDSECRSELMRALLKVWKVKYSNIPSMAAMLGSISISYPSFAVDLVDRLLEEIRQSLEKDSSKLNQRLTSCVKYLGELFCYNVIEADVIFAALYQLVTFGHPGVPRIVQPSPIDAPNHHFRIRLICILLSTCASYLIEKELAAPFESFMILFEYYVATKTKVSMDIEYLLYDTYEELDRKRPAKQLSEAILRLVKASNGTLSHLLDDPNAEPEILTEEYEEEPFAYSQTNTTRDDDFEKALAGMMTSSLEERKLERRAGVFDAPIPLSLLYPTSPTQGPVAIKMLVKRKNKSVTKELAIDPTKVSFVQSSLAGRDKEIKEQQRVRRLVLESQKTDESPMRGLAPRRQGRNTFSIHGHRRTDPST</sequence>